<evidence type="ECO:0000313" key="2">
    <source>
        <dbReference type="EMBL" id="NBH61778.1"/>
    </source>
</evidence>
<organism evidence="2 3">
    <name type="scientific">Anaerotruncus colihominis</name>
    <dbReference type="NCBI Taxonomy" id="169435"/>
    <lineage>
        <taxon>Bacteria</taxon>
        <taxon>Bacillati</taxon>
        <taxon>Bacillota</taxon>
        <taxon>Clostridia</taxon>
        <taxon>Eubacteriales</taxon>
        <taxon>Oscillospiraceae</taxon>
        <taxon>Anaerotruncus</taxon>
    </lineage>
</organism>
<accession>A0A845QP21</accession>
<dbReference type="PANTHER" id="PTHR22642">
    <property type="entry name" value="IMIDAZOLONEPROPIONASE"/>
    <property type="match status" value="1"/>
</dbReference>
<dbReference type="Proteomes" id="UP000446866">
    <property type="component" value="Unassembled WGS sequence"/>
</dbReference>
<dbReference type="SUPFAM" id="SSF51556">
    <property type="entry name" value="Metallo-dependent hydrolases"/>
    <property type="match status" value="1"/>
</dbReference>
<evidence type="ECO:0000259" key="1">
    <source>
        <dbReference type="Pfam" id="PF07969"/>
    </source>
</evidence>
<sequence length="544" mass="60130">MKKVFINANGYTMDAAEHRFEAVAVEDGLITCVGTNEAVQEAAGTACQIIDLQGKTVLPGFNDSHLHLLSYGYSLEVADLNDCRSLDELKDRLRRYIKENGIKPGQWVEGRGWDQNQFDTKKMPTREDLDEEFGAYFLVLTRTCAQICVVTTNVLELGGLLHKPQQIEGGMILTDAHEVATGVLTGLATEIIYRMIPTLGVERIKKCILAACNRYVSAGMTSAQTDDFELLRAGHFTEILQAYEELDREGLLPIRVNLMLHLATLEELSDFLALGYRTGDGSPYFRIGPFKTITDGSLGGRTAALRAPYSDNPEGMEENMGEMYISQQELEALTQMAFDHGLQLVSDGIGDRAMRSVLDAFIKIIEKHPEEDLRFGIDHCQITTEGIIEDFAKYHIIGGLELIFLASDIAIVEERVGAQRASMSYNWNRFKTQGVTIAAGSDSPVEEYSPLHGIYAAVTRCTYDKTPKGGYHAEQKLSVHDAIHAFTTGPAYATFEEDCKGTIEVGKYADFVVLAQDLYETAPLDLAEVQVAMTVVGGKVVYEK</sequence>
<dbReference type="Gene3D" id="3.10.310.70">
    <property type="match status" value="1"/>
</dbReference>
<dbReference type="Gene3D" id="2.30.40.10">
    <property type="entry name" value="Urease, subunit C, domain 1"/>
    <property type="match status" value="1"/>
</dbReference>
<name>A0A845QP21_9FIRM</name>
<proteinExistence type="predicted"/>
<dbReference type="CDD" id="cd01300">
    <property type="entry name" value="YtcJ_like"/>
    <property type="match status" value="1"/>
</dbReference>
<evidence type="ECO:0000313" key="3">
    <source>
        <dbReference type="Proteomes" id="UP000446866"/>
    </source>
</evidence>
<dbReference type="InterPro" id="IPR013108">
    <property type="entry name" value="Amidohydro_3"/>
</dbReference>
<keyword evidence="2" id="KW-0378">Hydrolase</keyword>
<dbReference type="InterPro" id="IPR011059">
    <property type="entry name" value="Metal-dep_hydrolase_composite"/>
</dbReference>
<protein>
    <submittedName>
        <fullName evidence="2">Amidohydrolase</fullName>
    </submittedName>
</protein>
<dbReference type="Pfam" id="PF07969">
    <property type="entry name" value="Amidohydro_3"/>
    <property type="match status" value="1"/>
</dbReference>
<dbReference type="EMBL" id="QXWK01000015">
    <property type="protein sequence ID" value="NBH61778.1"/>
    <property type="molecule type" value="Genomic_DNA"/>
</dbReference>
<keyword evidence="3" id="KW-1185">Reference proteome</keyword>
<dbReference type="SUPFAM" id="SSF51338">
    <property type="entry name" value="Composite domain of metallo-dependent hydrolases"/>
    <property type="match status" value="1"/>
</dbReference>
<gene>
    <name evidence="2" type="ORF">D0435_08950</name>
</gene>
<reference evidence="2 3" key="1">
    <citation type="submission" date="2018-08" db="EMBL/GenBank/DDBJ databases">
        <title>Murine metabolic-syndrome-specific gut microbial biobank.</title>
        <authorList>
            <person name="Liu C."/>
        </authorList>
    </citation>
    <scope>NUCLEOTIDE SEQUENCE [LARGE SCALE GENOMIC DNA]</scope>
    <source>
        <strain evidence="2 3">28</strain>
    </source>
</reference>
<comment type="caution">
    <text evidence="2">The sequence shown here is derived from an EMBL/GenBank/DDBJ whole genome shotgun (WGS) entry which is preliminary data.</text>
</comment>
<dbReference type="Gene3D" id="3.20.20.140">
    <property type="entry name" value="Metal-dependent hydrolases"/>
    <property type="match status" value="1"/>
</dbReference>
<dbReference type="GO" id="GO:0016810">
    <property type="term" value="F:hydrolase activity, acting on carbon-nitrogen (but not peptide) bonds"/>
    <property type="evidence" value="ECO:0007669"/>
    <property type="project" value="InterPro"/>
</dbReference>
<dbReference type="AlphaFoldDB" id="A0A845QP21"/>
<dbReference type="RefSeq" id="WP_160202062.1">
    <property type="nucleotide sequence ID" value="NZ_QXWK01000015.1"/>
</dbReference>
<dbReference type="InterPro" id="IPR033932">
    <property type="entry name" value="YtcJ-like"/>
</dbReference>
<dbReference type="InterPro" id="IPR032466">
    <property type="entry name" value="Metal_Hydrolase"/>
</dbReference>
<dbReference type="PANTHER" id="PTHR22642:SF2">
    <property type="entry name" value="PROTEIN LONG AFTER FAR-RED 3"/>
    <property type="match status" value="1"/>
</dbReference>
<feature type="domain" description="Amidohydrolase 3" evidence="1">
    <location>
        <begin position="48"/>
        <end position="542"/>
    </location>
</feature>